<feature type="region of interest" description="Disordered" evidence="1">
    <location>
        <begin position="17"/>
        <end position="45"/>
    </location>
</feature>
<accession>A0ABW8ND83</accession>
<dbReference type="Proteomes" id="UP001620597">
    <property type="component" value="Unassembled WGS sequence"/>
</dbReference>
<keyword evidence="3" id="KW-1185">Reference proteome</keyword>
<proteinExistence type="predicted"/>
<organism evidence="2 3">
    <name type="scientific">Oceanobacter antarcticus</name>
    <dbReference type="NCBI Taxonomy" id="3133425"/>
    <lineage>
        <taxon>Bacteria</taxon>
        <taxon>Pseudomonadati</taxon>
        <taxon>Pseudomonadota</taxon>
        <taxon>Gammaproteobacteria</taxon>
        <taxon>Oceanospirillales</taxon>
        <taxon>Oceanospirillaceae</taxon>
        <taxon>Oceanobacter</taxon>
    </lineage>
</organism>
<dbReference type="EMBL" id="JBBKTX010000001">
    <property type="protein sequence ID" value="MFK4750892.1"/>
    <property type="molecule type" value="Genomic_DNA"/>
</dbReference>
<evidence type="ECO:0000313" key="3">
    <source>
        <dbReference type="Proteomes" id="UP001620597"/>
    </source>
</evidence>
<comment type="caution">
    <text evidence="2">The sequence shown here is derived from an EMBL/GenBank/DDBJ whole genome shotgun (WGS) entry which is preliminary data.</text>
</comment>
<protein>
    <submittedName>
        <fullName evidence="2">Uncharacterized protein</fullName>
    </submittedName>
</protein>
<dbReference type="RefSeq" id="WP_369857103.1">
    <property type="nucleotide sequence ID" value="NZ_JBBKTX010000001.1"/>
</dbReference>
<reference evidence="2 3" key="1">
    <citation type="submission" date="2024-03" db="EMBL/GenBank/DDBJ databases">
        <title>High-quality draft genome sequence of Oceanobacter sp. wDCs-4.</title>
        <authorList>
            <person name="Dong C."/>
        </authorList>
    </citation>
    <scope>NUCLEOTIDE SEQUENCE [LARGE SCALE GENOMIC DNA]</scope>
    <source>
        <strain evidence="3">wDCs-4</strain>
    </source>
</reference>
<name>A0ABW8ND83_9GAMM</name>
<sequence>MLLNALTSYLQHQSASITRESDTTSAVTQPSGDTSLTSRNTPDSYQPSTRAILISALASDINVNELDDTTLNHLQDSLQQFGLISPRDLSGMSLLRQAMQGAETTTNSVELLDHLAAQEQPYQQQQAVKRLQALFHNLASAQPSPQAA</sequence>
<evidence type="ECO:0000313" key="2">
    <source>
        <dbReference type="EMBL" id="MFK4750892.1"/>
    </source>
</evidence>
<gene>
    <name evidence="2" type="ORF">WG929_00580</name>
</gene>
<evidence type="ECO:0000256" key="1">
    <source>
        <dbReference type="SAM" id="MobiDB-lite"/>
    </source>
</evidence>